<protein>
    <submittedName>
        <fullName evidence="1">Uncharacterized protein</fullName>
    </submittedName>
</protein>
<reference evidence="1" key="1">
    <citation type="submission" date="2023-07" db="EMBL/GenBank/DDBJ databases">
        <authorList>
            <consortium name="AG Swart"/>
            <person name="Singh M."/>
            <person name="Singh A."/>
            <person name="Seah K."/>
            <person name="Emmerich C."/>
        </authorList>
    </citation>
    <scope>NUCLEOTIDE SEQUENCE</scope>
    <source>
        <strain evidence="1">DP1</strain>
    </source>
</reference>
<evidence type="ECO:0000313" key="2">
    <source>
        <dbReference type="Proteomes" id="UP001295684"/>
    </source>
</evidence>
<dbReference type="AlphaFoldDB" id="A0AAD1UGB1"/>
<evidence type="ECO:0000313" key="1">
    <source>
        <dbReference type="EMBL" id="CAI2366738.1"/>
    </source>
</evidence>
<proteinExistence type="predicted"/>
<dbReference type="Proteomes" id="UP001295684">
    <property type="component" value="Unassembled WGS sequence"/>
</dbReference>
<organism evidence="1 2">
    <name type="scientific">Euplotes crassus</name>
    <dbReference type="NCBI Taxonomy" id="5936"/>
    <lineage>
        <taxon>Eukaryota</taxon>
        <taxon>Sar</taxon>
        <taxon>Alveolata</taxon>
        <taxon>Ciliophora</taxon>
        <taxon>Intramacronucleata</taxon>
        <taxon>Spirotrichea</taxon>
        <taxon>Hypotrichia</taxon>
        <taxon>Euplotida</taxon>
        <taxon>Euplotidae</taxon>
        <taxon>Moneuplotes</taxon>
    </lineage>
</organism>
<gene>
    <name evidence="1" type="ORF">ECRASSUSDP1_LOCUS8011</name>
</gene>
<name>A0AAD1UGB1_EUPCR</name>
<dbReference type="EMBL" id="CAMPGE010007821">
    <property type="protein sequence ID" value="CAI2366738.1"/>
    <property type="molecule type" value="Genomic_DNA"/>
</dbReference>
<comment type="caution">
    <text evidence="1">The sequence shown here is derived from an EMBL/GenBank/DDBJ whole genome shotgun (WGS) entry which is preliminary data.</text>
</comment>
<keyword evidence="2" id="KW-1185">Reference proteome</keyword>
<sequence length="380" mass="44184">MRFEGIFHSQKNCDISQIGNFGLSKIRESDAETNDNESYKNLKISISSVRFDSDAENLKFKKMNSPAKPLSIISQFHPVSNVKQGTSYRTLYESKTNQGLSSFKPRVMVKDLQIRPNNFKDEEGFNFRENKISKMACFENLSFNKRISWGSDSNRNNYFSEMAQAHYKNDFNHLISICEDLREKKLNEISGNELIQYLSVPGISRIQKLMRRIKQELVRSKRMRINLEGTDEDHSSLVQLINGLAFNLQSLLDKKITRLKFLNKQQNGKDSISSIICHKNKPEKDQIKSQNPNPSLTLRSRIFKKLRNNAPKQRFSKNRNQNNSIDYTHVSKSIKFSNLALPEVLIPKKKAKTRTRHKLKRNIKALRRSIEPLMNHSFII</sequence>
<accession>A0AAD1UGB1</accession>